<evidence type="ECO:0000313" key="5">
    <source>
        <dbReference type="EMBL" id="PZX40922.1"/>
    </source>
</evidence>
<feature type="transmembrane region" description="Helical" evidence="4">
    <location>
        <begin position="195"/>
        <end position="213"/>
    </location>
</feature>
<dbReference type="PANTHER" id="PTHR30413:SF8">
    <property type="entry name" value="TRANSPORT PERMEASE PROTEIN"/>
    <property type="match status" value="1"/>
</dbReference>
<proteinExistence type="inferred from homology"/>
<keyword evidence="6" id="KW-1185">Reference proteome</keyword>
<evidence type="ECO:0000256" key="2">
    <source>
        <dbReference type="ARBA" id="ARBA00007783"/>
    </source>
</evidence>
<comment type="similarity">
    <text evidence="2">Belongs to the ABC-2 integral membrane protein family.</text>
</comment>
<keyword evidence="3" id="KW-0813">Transport</keyword>
<evidence type="ECO:0000256" key="1">
    <source>
        <dbReference type="ARBA" id="ARBA00004429"/>
    </source>
</evidence>
<reference evidence="5 6" key="1">
    <citation type="submission" date="2018-06" db="EMBL/GenBank/DDBJ databases">
        <title>Genomic Encyclopedia of Archaeal and Bacterial Type Strains, Phase II (KMG-II): from individual species to whole genera.</title>
        <authorList>
            <person name="Goeker M."/>
        </authorList>
    </citation>
    <scope>NUCLEOTIDE SEQUENCE [LARGE SCALE GENOMIC DNA]</scope>
    <source>
        <strain evidence="5 6">DSM 17205</strain>
    </source>
</reference>
<feature type="transmembrane region" description="Helical" evidence="4">
    <location>
        <begin position="143"/>
        <end position="162"/>
    </location>
</feature>
<evidence type="ECO:0000313" key="6">
    <source>
        <dbReference type="Proteomes" id="UP000248584"/>
    </source>
</evidence>
<keyword evidence="4" id="KW-0472">Membrane</keyword>
<protein>
    <submittedName>
        <fullName evidence="5">Lipopolysaccharide transport system permease protein</fullName>
    </submittedName>
</protein>
<feature type="transmembrane region" description="Helical" evidence="4">
    <location>
        <begin position="168"/>
        <end position="188"/>
    </location>
</feature>
<evidence type="ECO:0000256" key="4">
    <source>
        <dbReference type="SAM" id="Phobius"/>
    </source>
</evidence>
<dbReference type="Proteomes" id="UP000248584">
    <property type="component" value="Unassembled WGS sequence"/>
</dbReference>
<feature type="transmembrane region" description="Helical" evidence="4">
    <location>
        <begin position="246"/>
        <end position="268"/>
    </location>
</feature>
<name>A0ABX5PYD4_9FLAO</name>
<gene>
    <name evidence="5" type="ORF">LX97_01695</name>
</gene>
<comment type="caution">
    <text evidence="5">The sequence shown here is derived from an EMBL/GenBank/DDBJ whole genome shotgun (WGS) entry which is preliminary data.</text>
</comment>
<dbReference type="EMBL" id="QKZR01000002">
    <property type="protein sequence ID" value="PZX40922.1"/>
    <property type="molecule type" value="Genomic_DNA"/>
</dbReference>
<feature type="transmembrane region" description="Helical" evidence="4">
    <location>
        <begin position="50"/>
        <end position="70"/>
    </location>
</feature>
<organism evidence="5 6">
    <name type="scientific">Nonlabens dokdonensis</name>
    <dbReference type="NCBI Taxonomy" id="328515"/>
    <lineage>
        <taxon>Bacteria</taxon>
        <taxon>Pseudomonadati</taxon>
        <taxon>Bacteroidota</taxon>
        <taxon>Flavobacteriia</taxon>
        <taxon>Flavobacteriales</taxon>
        <taxon>Flavobacteriaceae</taxon>
        <taxon>Nonlabens</taxon>
    </lineage>
</organism>
<sequence length="281" mass="31794">MSLETKIYQRGNSLNLMQILKDSLSDIYKSRFLAKQLATRDIKSQYRESLLGIFWAFVTPLSTALVWIFINKSGAVSLDDTGVPYPLFVFAGTLMWSTLTDAINMPMMATRGSLGIMSKINFPKEALLVSGFYKLLFNSSFKILLIVFFFFFFSVSLSWYILLFPLTFLILNLAGISVGLLITPIGLLYNDVSKFISLSLRFIMYVTPVVYTIPETGLMKTLMEWNPLTPLILINRNVLLGLELSFLNYFIGIALVTIPLLLLGLLIYRVSIPVIVERFNA</sequence>
<dbReference type="PANTHER" id="PTHR30413">
    <property type="entry name" value="INNER MEMBRANE TRANSPORT PERMEASE"/>
    <property type="match status" value="1"/>
</dbReference>
<evidence type="ECO:0000256" key="3">
    <source>
        <dbReference type="ARBA" id="ARBA00022448"/>
    </source>
</evidence>
<comment type="subcellular location">
    <subcellularLocation>
        <location evidence="1">Cell inner membrane</location>
        <topology evidence="1">Multi-pass membrane protein</topology>
    </subcellularLocation>
</comment>
<keyword evidence="4" id="KW-1133">Transmembrane helix</keyword>
<keyword evidence="4" id="KW-0812">Transmembrane</keyword>
<accession>A0ABX5PYD4</accession>
<feature type="transmembrane region" description="Helical" evidence="4">
    <location>
        <begin position="82"/>
        <end position="103"/>
    </location>
</feature>